<dbReference type="NCBIfam" id="TIGR01216">
    <property type="entry name" value="ATP_synt_epsi"/>
    <property type="match status" value="1"/>
</dbReference>
<dbReference type="AlphaFoldDB" id="A0A317T3N1"/>
<evidence type="ECO:0000256" key="9">
    <source>
        <dbReference type="RuleBase" id="RU003656"/>
    </source>
</evidence>
<dbReference type="OrthoDB" id="5294255at2"/>
<evidence type="ECO:0000256" key="2">
    <source>
        <dbReference type="ARBA" id="ARBA00004184"/>
    </source>
</evidence>
<evidence type="ECO:0000313" key="12">
    <source>
        <dbReference type="Proteomes" id="UP000246278"/>
    </source>
</evidence>
<keyword evidence="12" id="KW-1185">Reference proteome</keyword>
<dbReference type="GO" id="GO:0046933">
    <property type="term" value="F:proton-transporting ATP synthase activity, rotational mechanism"/>
    <property type="evidence" value="ECO:0007669"/>
    <property type="project" value="InterPro"/>
</dbReference>
<keyword evidence="6" id="KW-0472">Membrane</keyword>
<keyword evidence="5 9" id="KW-0406">Ion transport</keyword>
<accession>A0A317T3N1</accession>
<dbReference type="Gene3D" id="2.60.15.10">
    <property type="entry name" value="F0F1 ATP synthase delta/epsilon subunit, N-terminal"/>
    <property type="match status" value="1"/>
</dbReference>
<evidence type="ECO:0000259" key="10">
    <source>
        <dbReference type="Pfam" id="PF02823"/>
    </source>
</evidence>
<comment type="caution">
    <text evidence="11">The sequence shown here is derived from an EMBL/GenBank/DDBJ whole genome shotgun (WGS) entry which is preliminary data.</text>
</comment>
<evidence type="ECO:0000256" key="5">
    <source>
        <dbReference type="ARBA" id="ARBA00023065"/>
    </source>
</evidence>
<dbReference type="SUPFAM" id="SSF51344">
    <property type="entry name" value="Epsilon subunit of F1F0-ATP synthase N-terminal domain"/>
    <property type="match status" value="1"/>
</dbReference>
<dbReference type="GO" id="GO:0012505">
    <property type="term" value="C:endomembrane system"/>
    <property type="evidence" value="ECO:0007669"/>
    <property type="project" value="UniProtKB-SubCell"/>
</dbReference>
<dbReference type="CDD" id="cd12152">
    <property type="entry name" value="F1-ATPase_delta"/>
    <property type="match status" value="1"/>
</dbReference>
<keyword evidence="8 9" id="KW-0066">ATP synthesis</keyword>
<evidence type="ECO:0000256" key="8">
    <source>
        <dbReference type="ARBA" id="ARBA00023310"/>
    </source>
</evidence>
<reference evidence="12" key="1">
    <citation type="submission" date="2017-10" db="EMBL/GenBank/DDBJ databases">
        <authorList>
            <person name="Gaisin V.A."/>
            <person name="Rysina M.S."/>
            <person name="Grouzdev D.S."/>
        </authorList>
    </citation>
    <scope>NUCLEOTIDE SEQUENCE [LARGE SCALE GENOMIC DNA]</scope>
    <source>
        <strain evidence="12">V1</strain>
    </source>
</reference>
<dbReference type="InterPro" id="IPR001469">
    <property type="entry name" value="ATP_synth_F1_dsu/esu"/>
</dbReference>
<comment type="subcellular location">
    <subcellularLocation>
        <location evidence="2">Endomembrane system</location>
        <topology evidence="2">Peripheral membrane protein</topology>
    </subcellularLocation>
</comment>
<dbReference type="PANTHER" id="PTHR13822">
    <property type="entry name" value="ATP SYNTHASE DELTA/EPSILON CHAIN"/>
    <property type="match status" value="1"/>
</dbReference>
<evidence type="ECO:0000256" key="7">
    <source>
        <dbReference type="ARBA" id="ARBA00023196"/>
    </source>
</evidence>
<keyword evidence="4 9" id="KW-0813">Transport</keyword>
<feature type="domain" description="ATP synthase F1 complex delta/epsilon subunit N-terminal" evidence="10">
    <location>
        <begin position="9"/>
        <end position="86"/>
    </location>
</feature>
<dbReference type="InterPro" id="IPR036771">
    <property type="entry name" value="ATPsynth_dsu/esu_N"/>
</dbReference>
<evidence type="ECO:0000313" key="11">
    <source>
        <dbReference type="EMBL" id="PWW81322.1"/>
    </source>
</evidence>
<organism evidence="11 12">
    <name type="scientific">Prosthecochloris marina</name>
    <dbReference type="NCBI Taxonomy" id="2017681"/>
    <lineage>
        <taxon>Bacteria</taxon>
        <taxon>Pseudomonadati</taxon>
        <taxon>Chlorobiota</taxon>
        <taxon>Chlorobiia</taxon>
        <taxon>Chlorobiales</taxon>
        <taxon>Chlorobiaceae</taxon>
        <taxon>Prosthecochloris</taxon>
    </lineage>
</organism>
<evidence type="ECO:0000256" key="6">
    <source>
        <dbReference type="ARBA" id="ARBA00023136"/>
    </source>
</evidence>
<dbReference type="Pfam" id="PF02823">
    <property type="entry name" value="ATP-synt_DE_N"/>
    <property type="match status" value="1"/>
</dbReference>
<comment type="subunit">
    <text evidence="9">F-type ATPases have 2 components, CF(1) - the catalytic core - and CF(0) - the membrane proton channel. CF(1) has five subunits: alpha(3), beta(3), gamma(1), delta(1), epsilon(1). CF(0) has three main subunits: a, b and c.</text>
</comment>
<dbReference type="PANTHER" id="PTHR13822:SF10">
    <property type="entry name" value="ATP SYNTHASE EPSILON CHAIN, CHLOROPLASTIC"/>
    <property type="match status" value="1"/>
</dbReference>
<evidence type="ECO:0000256" key="3">
    <source>
        <dbReference type="ARBA" id="ARBA00005712"/>
    </source>
</evidence>
<dbReference type="EMBL" id="PDNZ01000008">
    <property type="protein sequence ID" value="PWW81322.1"/>
    <property type="molecule type" value="Genomic_DNA"/>
</dbReference>
<dbReference type="GO" id="GO:0045259">
    <property type="term" value="C:proton-transporting ATP synthase complex"/>
    <property type="evidence" value="ECO:0007669"/>
    <property type="project" value="UniProtKB-KW"/>
</dbReference>
<dbReference type="RefSeq" id="WP_110024110.1">
    <property type="nucleotide sequence ID" value="NZ_PDNZ01000008.1"/>
</dbReference>
<keyword evidence="7 9" id="KW-0139">CF(1)</keyword>
<evidence type="ECO:0000256" key="1">
    <source>
        <dbReference type="ARBA" id="ARBA00003543"/>
    </source>
</evidence>
<gene>
    <name evidence="11" type="primary">atpC</name>
    <name evidence="11" type="ORF">CR164_11320</name>
</gene>
<dbReference type="InterPro" id="IPR020546">
    <property type="entry name" value="ATP_synth_F1_dsu/esu_N"/>
</dbReference>
<proteinExistence type="inferred from homology"/>
<comment type="function">
    <text evidence="1">Produces ATP from ADP in the presence of a proton gradient across the membrane.</text>
</comment>
<dbReference type="Proteomes" id="UP000246278">
    <property type="component" value="Unassembled WGS sequence"/>
</dbReference>
<sequence>MAGSDKAFAIEIVTPQKQFFAGEVTSILAPGQDGLFQVLKNHAPLVAALKGGKVKLELPGSGEKTFTIADGFFEISDNKAILLAEDIS</sequence>
<comment type="similarity">
    <text evidence="3 9">Belongs to the ATPase epsilon chain family.</text>
</comment>
<protein>
    <submittedName>
        <fullName evidence="11">ATP synthase F1 subunit epsilon</fullName>
    </submittedName>
</protein>
<evidence type="ECO:0000256" key="4">
    <source>
        <dbReference type="ARBA" id="ARBA00022448"/>
    </source>
</evidence>
<name>A0A317T3N1_9CHLB</name>